<dbReference type="Proteomes" id="UP000005561">
    <property type="component" value="Unassembled WGS sequence"/>
</dbReference>
<organism evidence="1 2">
    <name type="scientific">Marvinbryantia formatexigens DSM 14469</name>
    <dbReference type="NCBI Taxonomy" id="478749"/>
    <lineage>
        <taxon>Bacteria</taxon>
        <taxon>Bacillati</taxon>
        <taxon>Bacillota</taxon>
        <taxon>Clostridia</taxon>
        <taxon>Lachnospirales</taxon>
        <taxon>Lachnospiraceae</taxon>
        <taxon>Marvinbryantia</taxon>
    </lineage>
</organism>
<reference evidence="1" key="1">
    <citation type="submission" date="2009-07" db="EMBL/GenBank/DDBJ databases">
        <authorList>
            <person name="Weinstock G."/>
            <person name="Sodergren E."/>
            <person name="Clifton S."/>
            <person name="Fulton L."/>
            <person name="Fulton B."/>
            <person name="Courtney L."/>
            <person name="Fronick C."/>
            <person name="Harrison M."/>
            <person name="Strong C."/>
            <person name="Farmer C."/>
            <person name="Delahaunty K."/>
            <person name="Markovic C."/>
            <person name="Hall O."/>
            <person name="Minx P."/>
            <person name="Tomlinson C."/>
            <person name="Mitreva M."/>
            <person name="Nelson J."/>
            <person name="Hou S."/>
            <person name="Wollam A."/>
            <person name="Pepin K.H."/>
            <person name="Johnson M."/>
            <person name="Bhonagiri V."/>
            <person name="Nash W.E."/>
            <person name="Warren W."/>
            <person name="Chinwalla A."/>
            <person name="Mardis E.R."/>
            <person name="Wilson R.K."/>
        </authorList>
    </citation>
    <scope>NUCLEOTIDE SEQUENCE [LARGE SCALE GENOMIC DNA]</scope>
    <source>
        <strain evidence="1">DSM 14469</strain>
    </source>
</reference>
<evidence type="ECO:0000313" key="2">
    <source>
        <dbReference type="Proteomes" id="UP000005561"/>
    </source>
</evidence>
<dbReference type="AlphaFoldDB" id="C6LH25"/>
<protein>
    <submittedName>
        <fullName evidence="1">Uncharacterized protein</fullName>
    </submittedName>
</protein>
<gene>
    <name evidence="1" type="ORF">BRYFOR_07936</name>
</gene>
<dbReference type="EMBL" id="ACCL02000013">
    <property type="protein sequence ID" value="EET60085.1"/>
    <property type="molecule type" value="Genomic_DNA"/>
</dbReference>
<keyword evidence="2" id="KW-1185">Reference proteome</keyword>
<name>C6LH25_9FIRM</name>
<evidence type="ECO:0000313" key="1">
    <source>
        <dbReference type="EMBL" id="EET60085.1"/>
    </source>
</evidence>
<proteinExistence type="predicted"/>
<comment type="caution">
    <text evidence="1">The sequence shown here is derived from an EMBL/GenBank/DDBJ whole genome shotgun (WGS) entry which is preliminary data.</text>
</comment>
<sequence>MMRLLFPNAFYKSQKISTGHFCRIHGIKKNISSASIIELMFDKRKYFLSIRT</sequence>
<accession>C6LH25</accession>